<evidence type="ECO:0000313" key="1">
    <source>
        <dbReference type="EMBL" id="GLW58542.1"/>
    </source>
</evidence>
<name>A0A9W6USW0_9ACTN</name>
<dbReference type="AlphaFoldDB" id="A0A9W6USW0"/>
<accession>A0A9W6USW0</accession>
<comment type="caution">
    <text evidence="1">The sequence shown here is derived from an EMBL/GenBank/DDBJ whole genome shotgun (WGS) entry which is preliminary data.</text>
</comment>
<organism evidence="1 2">
    <name type="scientific">Kitasatospora phosalacinea</name>
    <dbReference type="NCBI Taxonomy" id="2065"/>
    <lineage>
        <taxon>Bacteria</taxon>
        <taxon>Bacillati</taxon>
        <taxon>Actinomycetota</taxon>
        <taxon>Actinomycetes</taxon>
        <taxon>Kitasatosporales</taxon>
        <taxon>Streptomycetaceae</taxon>
        <taxon>Kitasatospora</taxon>
    </lineage>
</organism>
<sequence length="184" mass="19640">MPRPEHAAPRAAAPAPANSRTVPALRRAASLNGMRWLAQRSSTPETVLRCWQRGDAAPVPVGVGIVAIRVPAALGRVALRVLDEQQPPVAVGPVILNHLLKAVEFIVPASPALWPGSDIVRLDGRLDSTRTVRVPPLGCRGSGREWLRTPRAAAGKRPILTDPHHLAHALTTARSKFPAGSPIR</sequence>
<dbReference type="Proteomes" id="UP001165143">
    <property type="component" value="Unassembled WGS sequence"/>
</dbReference>
<protein>
    <submittedName>
        <fullName evidence="1">Uncharacterized protein</fullName>
    </submittedName>
</protein>
<proteinExistence type="predicted"/>
<dbReference type="EMBL" id="BSRX01000054">
    <property type="protein sequence ID" value="GLW58542.1"/>
    <property type="molecule type" value="Genomic_DNA"/>
</dbReference>
<evidence type="ECO:0000313" key="2">
    <source>
        <dbReference type="Proteomes" id="UP001165143"/>
    </source>
</evidence>
<gene>
    <name evidence="1" type="ORF">Kpho01_65530</name>
</gene>
<reference evidence="1" key="1">
    <citation type="submission" date="2023-02" db="EMBL/GenBank/DDBJ databases">
        <title>Kitasatospora phosalacinea NBRC 14362.</title>
        <authorList>
            <person name="Ichikawa N."/>
            <person name="Sato H."/>
            <person name="Tonouchi N."/>
        </authorList>
    </citation>
    <scope>NUCLEOTIDE SEQUENCE</scope>
    <source>
        <strain evidence="1">NBRC 14362</strain>
    </source>
</reference>